<dbReference type="Pfam" id="PF00496">
    <property type="entry name" value="SBP_bac_5"/>
    <property type="match status" value="1"/>
</dbReference>
<feature type="signal peptide" evidence="5">
    <location>
        <begin position="1"/>
        <end position="26"/>
    </location>
</feature>
<feature type="chain" id="PRO_5035748530" evidence="5">
    <location>
        <begin position="27"/>
        <end position="559"/>
    </location>
</feature>
<keyword evidence="4 5" id="KW-0732">Signal</keyword>
<keyword evidence="3" id="KW-0813">Transport</keyword>
<dbReference type="Gene3D" id="3.40.190.10">
    <property type="entry name" value="Periplasmic binding protein-like II"/>
    <property type="match status" value="1"/>
</dbReference>
<comment type="caution">
    <text evidence="7">The sequence shown here is derived from an EMBL/GenBank/DDBJ whole genome shotgun (WGS) entry which is preliminary data.</text>
</comment>
<organism evidence="7 8">
    <name type="scientific">Roseiterribacter gracilis</name>
    <dbReference type="NCBI Taxonomy" id="2812848"/>
    <lineage>
        <taxon>Bacteria</taxon>
        <taxon>Pseudomonadati</taxon>
        <taxon>Pseudomonadota</taxon>
        <taxon>Alphaproteobacteria</taxon>
        <taxon>Rhodospirillales</taxon>
        <taxon>Roseiterribacteraceae</taxon>
        <taxon>Roseiterribacter</taxon>
    </lineage>
</organism>
<name>A0A8S8XEF8_9PROT</name>
<evidence type="ECO:0000256" key="3">
    <source>
        <dbReference type="ARBA" id="ARBA00022448"/>
    </source>
</evidence>
<dbReference type="AlphaFoldDB" id="A0A8S8XEF8"/>
<evidence type="ECO:0000256" key="1">
    <source>
        <dbReference type="ARBA" id="ARBA00004418"/>
    </source>
</evidence>
<evidence type="ECO:0000256" key="4">
    <source>
        <dbReference type="ARBA" id="ARBA00022729"/>
    </source>
</evidence>
<dbReference type="GO" id="GO:1904680">
    <property type="term" value="F:peptide transmembrane transporter activity"/>
    <property type="evidence" value="ECO:0007669"/>
    <property type="project" value="TreeGrafter"/>
</dbReference>
<evidence type="ECO:0000259" key="6">
    <source>
        <dbReference type="Pfam" id="PF00496"/>
    </source>
</evidence>
<dbReference type="InterPro" id="IPR000914">
    <property type="entry name" value="SBP_5_dom"/>
</dbReference>
<dbReference type="GO" id="GO:0043190">
    <property type="term" value="C:ATP-binding cassette (ABC) transporter complex"/>
    <property type="evidence" value="ECO:0007669"/>
    <property type="project" value="InterPro"/>
</dbReference>
<dbReference type="SUPFAM" id="SSF53850">
    <property type="entry name" value="Periplasmic binding protein-like II"/>
    <property type="match status" value="1"/>
</dbReference>
<dbReference type="GO" id="GO:0030288">
    <property type="term" value="C:outer membrane-bounded periplasmic space"/>
    <property type="evidence" value="ECO:0007669"/>
    <property type="project" value="UniProtKB-ARBA"/>
</dbReference>
<reference evidence="7" key="1">
    <citation type="submission" date="2021-02" db="EMBL/GenBank/DDBJ databases">
        <title>Genome sequence of Rhodospirillales sp. strain TMPK1 isolated from soil.</title>
        <authorList>
            <person name="Nakai R."/>
            <person name="Kusada H."/>
            <person name="Tamaki H."/>
        </authorList>
    </citation>
    <scope>NUCLEOTIDE SEQUENCE</scope>
    <source>
        <strain evidence="7">TMPK1</strain>
    </source>
</reference>
<feature type="domain" description="Solute-binding protein family 5" evidence="6">
    <location>
        <begin position="101"/>
        <end position="460"/>
    </location>
</feature>
<gene>
    <name evidence="7" type="ORF">TMPK1_25890</name>
</gene>
<dbReference type="PROSITE" id="PS51257">
    <property type="entry name" value="PROKAR_LIPOPROTEIN"/>
    <property type="match status" value="1"/>
</dbReference>
<evidence type="ECO:0000313" key="7">
    <source>
        <dbReference type="EMBL" id="GIL40352.1"/>
    </source>
</evidence>
<dbReference type="GO" id="GO:0015833">
    <property type="term" value="P:peptide transport"/>
    <property type="evidence" value="ECO:0007669"/>
    <property type="project" value="TreeGrafter"/>
</dbReference>
<dbReference type="PANTHER" id="PTHR30290:SF9">
    <property type="entry name" value="OLIGOPEPTIDE-BINDING PROTEIN APPA"/>
    <property type="match status" value="1"/>
</dbReference>
<dbReference type="CDD" id="cd08513">
    <property type="entry name" value="PBP2_thermophilic_Hb8_like"/>
    <property type="match status" value="1"/>
</dbReference>
<dbReference type="RefSeq" id="WP_420243452.1">
    <property type="nucleotide sequence ID" value="NZ_BOPV01000001.1"/>
</dbReference>
<evidence type="ECO:0000313" key="8">
    <source>
        <dbReference type="Proteomes" id="UP000681075"/>
    </source>
</evidence>
<dbReference type="InterPro" id="IPR030678">
    <property type="entry name" value="Peptide/Ni-bd"/>
</dbReference>
<dbReference type="InterPro" id="IPR039424">
    <property type="entry name" value="SBP_5"/>
</dbReference>
<evidence type="ECO:0000256" key="5">
    <source>
        <dbReference type="SAM" id="SignalP"/>
    </source>
</evidence>
<dbReference type="PANTHER" id="PTHR30290">
    <property type="entry name" value="PERIPLASMIC BINDING COMPONENT OF ABC TRANSPORTER"/>
    <property type="match status" value="1"/>
</dbReference>
<dbReference type="EMBL" id="BOPV01000001">
    <property type="protein sequence ID" value="GIL40352.1"/>
    <property type="molecule type" value="Genomic_DNA"/>
</dbReference>
<accession>A0A8S8XEF8</accession>
<sequence length="559" mass="63425">MDRRLIASAFAFAACTFLLVASPAHAARTQLTIGVNQFPSNFHPMVESGVAKQFVQGLVLRRLTIYGYDWTLECQLCTEIPTAENGRVKPVTLPDGRTARAVSFTLKPDIFWSDGTQVTSKDFVFAWNWGKDPQSGIVNYNLVSNDIVSVEYKDDRNFVITRTQTLCNPAEFGDFVPLPAHVERPIWEKSKADYRNRSAYDADPTRAGLHDGPYKIAKVERGSTIVFERNPYWKGQKPQFDRIIIKAIENTAALEANLKAGDIDFISGENGMSFDQAVSFQKRNADRFDIEFKSMLMWEFVNVNVDDPVLRDIRVRRALMHGLDRVAISKQIFEGRQSIADTMYHPQEPIYTEEGVAKYEFDRAKAIALLTEAGYGKVGADGIRVNDKGDRLSFELGTTAGNKTRELVQQVMQRMWREVGIEIRLKTAPARVMFGEILRRRQFPHMYMMAFAAWPANNPETILGSRSVPAESNGWSGQNYGGYRSTAMDAAIERSQTQCEPADQKKNWGDIQRLYAADLPQLPLFFRINTQVTPKWLHGVTQTGHQYASTWWVERWTAD</sequence>
<protein>
    <submittedName>
        <fullName evidence="7">ABC transporter substrate-binding protein</fullName>
    </submittedName>
</protein>
<proteinExistence type="inferred from homology"/>
<comment type="subcellular location">
    <subcellularLocation>
        <location evidence="1">Periplasm</location>
    </subcellularLocation>
</comment>
<dbReference type="Gene3D" id="3.10.105.10">
    <property type="entry name" value="Dipeptide-binding Protein, Domain 3"/>
    <property type="match status" value="1"/>
</dbReference>
<keyword evidence="8" id="KW-1185">Reference proteome</keyword>
<comment type="similarity">
    <text evidence="2">Belongs to the bacterial solute-binding protein 5 family.</text>
</comment>
<dbReference type="PIRSF" id="PIRSF002741">
    <property type="entry name" value="MppA"/>
    <property type="match status" value="1"/>
</dbReference>
<dbReference type="Proteomes" id="UP000681075">
    <property type="component" value="Unassembled WGS sequence"/>
</dbReference>
<evidence type="ECO:0000256" key="2">
    <source>
        <dbReference type="ARBA" id="ARBA00005695"/>
    </source>
</evidence>